<dbReference type="InterPro" id="IPR017927">
    <property type="entry name" value="FAD-bd_FR_type"/>
</dbReference>
<evidence type="ECO:0000256" key="4">
    <source>
        <dbReference type="SAM" id="MobiDB-lite"/>
    </source>
</evidence>
<dbReference type="SUPFAM" id="SSF52343">
    <property type="entry name" value="Ferredoxin reductase-like, C-terminal NADP-linked domain"/>
    <property type="match status" value="1"/>
</dbReference>
<keyword evidence="7" id="KW-1185">Reference proteome</keyword>
<dbReference type="PANTHER" id="PTHR46505:SF1">
    <property type="entry name" value="OXIDOREDUCTASE NAD-BINDING DOMAIN-CONTAINING PROTEIN 1"/>
    <property type="match status" value="1"/>
</dbReference>
<dbReference type="Proteomes" id="UP000192596">
    <property type="component" value="Unassembled WGS sequence"/>
</dbReference>
<dbReference type="STRING" id="1507870.A0A1V8TN27"/>
<sequence>MATVRSSIPHEDRTAHEPRGNRIEPVILTSIEEVNPTIRLLRLTPSNPTHIIKFQPGQWVDTLIPGLPRAGGFTLTSPPSTAVPQGSTPGYIELAIQKSRNPPAAWLWRPASEILLSQLAVRVGGSFVYPPVLPSDSRVERLVLIAGGVGINPLMSMLSHVMQLPQAERPAEVEVVYSTKPAEAVEKTLFLPRLRSLLEKAEDAGGLRVSLFLTGGAKVEIGEVLERTFHRRLTRDDLLNALDGDGKRGAQGRKGTVVYVCGTPAMTDDFVGFLTRQEGMAPERVLCEKWW</sequence>
<reference evidence="7" key="1">
    <citation type="submission" date="2017-03" db="EMBL/GenBank/DDBJ databases">
        <title>Genomes of endolithic fungi from Antarctica.</title>
        <authorList>
            <person name="Coleine C."/>
            <person name="Masonjones S."/>
            <person name="Stajich J.E."/>
        </authorList>
    </citation>
    <scope>NUCLEOTIDE SEQUENCE [LARGE SCALE GENOMIC DNA]</scope>
    <source>
        <strain evidence="7">CCFEE 5527</strain>
    </source>
</reference>
<comment type="caution">
    <text evidence="6">The sequence shown here is derived from an EMBL/GenBank/DDBJ whole genome shotgun (WGS) entry which is preliminary data.</text>
</comment>
<evidence type="ECO:0000256" key="2">
    <source>
        <dbReference type="ARBA" id="ARBA00023027"/>
    </source>
</evidence>
<protein>
    <recommendedName>
        <fullName evidence="3">Oxidoreductase NAD-binding domain-containing protein 1</fullName>
    </recommendedName>
</protein>
<name>A0A1V8TN27_9PEZI</name>
<dbReference type="Pfam" id="PF00175">
    <property type="entry name" value="NAD_binding_1"/>
    <property type="match status" value="1"/>
</dbReference>
<organism evidence="6 7">
    <name type="scientific">Cryoendolithus antarcticus</name>
    <dbReference type="NCBI Taxonomy" id="1507870"/>
    <lineage>
        <taxon>Eukaryota</taxon>
        <taxon>Fungi</taxon>
        <taxon>Dikarya</taxon>
        <taxon>Ascomycota</taxon>
        <taxon>Pezizomycotina</taxon>
        <taxon>Dothideomycetes</taxon>
        <taxon>Dothideomycetidae</taxon>
        <taxon>Cladosporiales</taxon>
        <taxon>Cladosporiaceae</taxon>
        <taxon>Cryoendolithus</taxon>
    </lineage>
</organism>
<dbReference type="InterPro" id="IPR001433">
    <property type="entry name" value="OxRdtase_FAD/NAD-bd"/>
</dbReference>
<feature type="domain" description="FAD-binding FR-type" evidence="5">
    <location>
        <begin position="21"/>
        <end position="130"/>
    </location>
</feature>
<keyword evidence="1" id="KW-0560">Oxidoreductase</keyword>
<keyword evidence="2" id="KW-0520">NAD</keyword>
<dbReference type="InterPro" id="IPR039261">
    <property type="entry name" value="FNR_nucleotide-bd"/>
</dbReference>
<dbReference type="InterPro" id="IPR052128">
    <property type="entry name" value="Oxidoreductase_NAD-binding"/>
</dbReference>
<feature type="region of interest" description="Disordered" evidence="4">
    <location>
        <begin position="1"/>
        <end position="21"/>
    </location>
</feature>
<dbReference type="GO" id="GO:0005739">
    <property type="term" value="C:mitochondrion"/>
    <property type="evidence" value="ECO:0007669"/>
    <property type="project" value="TreeGrafter"/>
</dbReference>
<dbReference type="PANTHER" id="PTHR46505">
    <property type="entry name" value="OXIDOREDUCTASE NAD-BINDING DOMAIN-CONTAINING PROTEIN 1"/>
    <property type="match status" value="1"/>
</dbReference>
<dbReference type="PROSITE" id="PS51384">
    <property type="entry name" value="FAD_FR"/>
    <property type="match status" value="1"/>
</dbReference>
<dbReference type="Gene3D" id="2.40.30.10">
    <property type="entry name" value="Translation factors"/>
    <property type="match status" value="1"/>
</dbReference>
<dbReference type="Gene3D" id="3.40.50.80">
    <property type="entry name" value="Nucleotide-binding domain of ferredoxin-NADP reductase (FNR) module"/>
    <property type="match status" value="1"/>
</dbReference>
<proteinExistence type="predicted"/>
<evidence type="ECO:0000256" key="3">
    <source>
        <dbReference type="ARBA" id="ARBA00040516"/>
    </source>
</evidence>
<dbReference type="EMBL" id="NAJO01000004">
    <property type="protein sequence ID" value="OQO12760.1"/>
    <property type="molecule type" value="Genomic_DNA"/>
</dbReference>
<accession>A0A1V8TN27</accession>
<dbReference type="CDD" id="cd00322">
    <property type="entry name" value="FNR_like"/>
    <property type="match status" value="1"/>
</dbReference>
<dbReference type="GO" id="GO:0016491">
    <property type="term" value="F:oxidoreductase activity"/>
    <property type="evidence" value="ECO:0007669"/>
    <property type="project" value="UniProtKB-KW"/>
</dbReference>
<dbReference type="InParanoid" id="A0A1V8TN27"/>
<feature type="compositionally biased region" description="Basic and acidic residues" evidence="4">
    <location>
        <begin position="8"/>
        <end position="21"/>
    </location>
</feature>
<gene>
    <name evidence="6" type="ORF">B0A48_02224</name>
</gene>
<evidence type="ECO:0000313" key="6">
    <source>
        <dbReference type="EMBL" id="OQO12760.1"/>
    </source>
</evidence>
<dbReference type="AlphaFoldDB" id="A0A1V8TN27"/>
<dbReference type="SUPFAM" id="SSF63380">
    <property type="entry name" value="Riboflavin synthase domain-like"/>
    <property type="match status" value="1"/>
</dbReference>
<evidence type="ECO:0000256" key="1">
    <source>
        <dbReference type="ARBA" id="ARBA00023002"/>
    </source>
</evidence>
<evidence type="ECO:0000313" key="7">
    <source>
        <dbReference type="Proteomes" id="UP000192596"/>
    </source>
</evidence>
<evidence type="ECO:0000259" key="5">
    <source>
        <dbReference type="PROSITE" id="PS51384"/>
    </source>
</evidence>
<dbReference type="InterPro" id="IPR017938">
    <property type="entry name" value="Riboflavin_synthase-like_b-brl"/>
</dbReference>
<dbReference type="OrthoDB" id="436496at2759"/>